<evidence type="ECO:0000313" key="2">
    <source>
        <dbReference type="EMBL" id="KAF6120082.1"/>
    </source>
</evidence>
<gene>
    <name evidence="2" type="ORF">HJG60_010408</name>
</gene>
<dbReference type="EMBL" id="JABVXQ010000003">
    <property type="protein sequence ID" value="KAF6120082.1"/>
    <property type="molecule type" value="Genomic_DNA"/>
</dbReference>
<protein>
    <submittedName>
        <fullName evidence="2">Uncharacterized protein</fullName>
    </submittedName>
</protein>
<organism evidence="2 3">
    <name type="scientific">Phyllostomus discolor</name>
    <name type="common">pale spear-nosed bat</name>
    <dbReference type="NCBI Taxonomy" id="89673"/>
    <lineage>
        <taxon>Eukaryota</taxon>
        <taxon>Metazoa</taxon>
        <taxon>Chordata</taxon>
        <taxon>Craniata</taxon>
        <taxon>Vertebrata</taxon>
        <taxon>Euteleostomi</taxon>
        <taxon>Mammalia</taxon>
        <taxon>Eutheria</taxon>
        <taxon>Laurasiatheria</taxon>
        <taxon>Chiroptera</taxon>
        <taxon>Yangochiroptera</taxon>
        <taxon>Phyllostomidae</taxon>
        <taxon>Phyllostominae</taxon>
        <taxon>Phyllostomus</taxon>
    </lineage>
</organism>
<dbReference type="AlphaFoldDB" id="A0A834EMY5"/>
<evidence type="ECO:0000256" key="1">
    <source>
        <dbReference type="SAM" id="MobiDB-lite"/>
    </source>
</evidence>
<feature type="region of interest" description="Disordered" evidence="1">
    <location>
        <begin position="30"/>
        <end position="129"/>
    </location>
</feature>
<feature type="compositionally biased region" description="Polar residues" evidence="1">
    <location>
        <begin position="117"/>
        <end position="129"/>
    </location>
</feature>
<dbReference type="Proteomes" id="UP000664940">
    <property type="component" value="Unassembled WGS sequence"/>
</dbReference>
<comment type="caution">
    <text evidence="2">The sequence shown here is derived from an EMBL/GenBank/DDBJ whole genome shotgun (WGS) entry which is preliminary data.</text>
</comment>
<proteinExistence type="predicted"/>
<name>A0A834EMY5_9CHIR</name>
<accession>A0A834EMY5</accession>
<reference evidence="2 3" key="1">
    <citation type="journal article" date="2020" name="Nature">
        <title>Six reference-quality genomes reveal evolution of bat adaptations.</title>
        <authorList>
            <person name="Jebb D."/>
            <person name="Huang Z."/>
            <person name="Pippel M."/>
            <person name="Hughes G.M."/>
            <person name="Lavrichenko K."/>
            <person name="Devanna P."/>
            <person name="Winkler S."/>
            <person name="Jermiin L.S."/>
            <person name="Skirmuntt E.C."/>
            <person name="Katzourakis A."/>
            <person name="Burkitt-Gray L."/>
            <person name="Ray D.A."/>
            <person name="Sullivan K.A.M."/>
            <person name="Roscito J.G."/>
            <person name="Kirilenko B.M."/>
            <person name="Davalos L.M."/>
            <person name="Corthals A.P."/>
            <person name="Power M.L."/>
            <person name="Jones G."/>
            <person name="Ransome R.D."/>
            <person name="Dechmann D.K.N."/>
            <person name="Locatelli A.G."/>
            <person name="Puechmaille S.J."/>
            <person name="Fedrigo O."/>
            <person name="Jarvis E.D."/>
            <person name="Hiller M."/>
            <person name="Vernes S.C."/>
            <person name="Myers E.W."/>
            <person name="Teeling E.C."/>
        </authorList>
    </citation>
    <scope>NUCLEOTIDE SEQUENCE [LARGE SCALE GENOMIC DNA]</scope>
    <source>
        <strain evidence="2">Bat1K_MPI-CBG_1</strain>
    </source>
</reference>
<evidence type="ECO:0000313" key="3">
    <source>
        <dbReference type="Proteomes" id="UP000664940"/>
    </source>
</evidence>
<sequence>MLHTGTHVETCIQVRPALCRWRTERAGGWCPTEGQWTREAQGGSRNLRVGGGRGRCCTSTPEAGGQELTNPHPPPPVASGPSEDQTKPTRPAEGGLPSWVLQFKPTSSSSHRRDVWSGSSVARASWHTT</sequence>